<comment type="caution">
    <text evidence="2">The sequence shown here is derived from an EMBL/GenBank/DDBJ whole genome shotgun (WGS) entry which is preliminary data.</text>
</comment>
<dbReference type="OrthoDB" id="9797599at2"/>
<protein>
    <recommendedName>
        <fullName evidence="1">HTH hxlR-type domain-containing protein</fullName>
    </recommendedName>
</protein>
<gene>
    <name evidence="2" type="ORF">C5749_07755</name>
</gene>
<name>A0A2S9JV29_9SPHI</name>
<dbReference type="PROSITE" id="PS51118">
    <property type="entry name" value="HTH_HXLR"/>
    <property type="match status" value="1"/>
</dbReference>
<feature type="domain" description="HTH hxlR-type" evidence="1">
    <location>
        <begin position="1"/>
        <end position="49"/>
    </location>
</feature>
<accession>A0A2S9JV29</accession>
<dbReference type="Pfam" id="PF01638">
    <property type="entry name" value="HxlR"/>
    <property type="match status" value="1"/>
</dbReference>
<proteinExistence type="predicted"/>
<dbReference type="EMBL" id="PVBS01000001">
    <property type="protein sequence ID" value="PRD57090.1"/>
    <property type="molecule type" value="Genomic_DNA"/>
</dbReference>
<dbReference type="AlphaFoldDB" id="A0A2S9JV29"/>
<evidence type="ECO:0000313" key="3">
    <source>
        <dbReference type="Proteomes" id="UP000238642"/>
    </source>
</evidence>
<dbReference type="SUPFAM" id="SSF46785">
    <property type="entry name" value="Winged helix' DNA-binding domain"/>
    <property type="match status" value="1"/>
</dbReference>
<dbReference type="InterPro" id="IPR036390">
    <property type="entry name" value="WH_DNA-bd_sf"/>
</dbReference>
<organism evidence="2 3">
    <name type="scientific">Sphingobacterium gobiense</name>
    <dbReference type="NCBI Taxonomy" id="1382456"/>
    <lineage>
        <taxon>Bacteria</taxon>
        <taxon>Pseudomonadati</taxon>
        <taxon>Bacteroidota</taxon>
        <taxon>Sphingobacteriia</taxon>
        <taxon>Sphingobacteriales</taxon>
        <taxon>Sphingobacteriaceae</taxon>
        <taxon>Sphingobacterium</taxon>
    </lineage>
</organism>
<sequence>MTLGLQLKKLEQHGLVSRKIYGKKPPVKVVYSLSNFGKTLVPILADLSL</sequence>
<evidence type="ECO:0000313" key="2">
    <source>
        <dbReference type="EMBL" id="PRD57090.1"/>
    </source>
</evidence>
<dbReference type="RefSeq" id="WP_105724547.1">
    <property type="nucleotide sequence ID" value="NZ_PVBS01000001.1"/>
</dbReference>
<dbReference type="Proteomes" id="UP000238642">
    <property type="component" value="Unassembled WGS sequence"/>
</dbReference>
<dbReference type="Gene3D" id="1.10.10.10">
    <property type="entry name" value="Winged helix-like DNA-binding domain superfamily/Winged helix DNA-binding domain"/>
    <property type="match status" value="1"/>
</dbReference>
<dbReference type="InterPro" id="IPR002577">
    <property type="entry name" value="HTH_HxlR"/>
</dbReference>
<evidence type="ECO:0000259" key="1">
    <source>
        <dbReference type="PROSITE" id="PS51118"/>
    </source>
</evidence>
<reference evidence="2 3" key="1">
    <citation type="submission" date="2018-02" db="EMBL/GenBank/DDBJ databases">
        <title>The draft genome of Sphingobacterium gobiense H7.</title>
        <authorList>
            <person name="Li L."/>
            <person name="Liu L."/>
            <person name="Zhang X."/>
            <person name="Wang T."/>
            <person name="Liang L."/>
        </authorList>
    </citation>
    <scope>NUCLEOTIDE SEQUENCE [LARGE SCALE GENOMIC DNA]</scope>
    <source>
        <strain evidence="2 3">ACCC 05757</strain>
    </source>
</reference>
<keyword evidence="3" id="KW-1185">Reference proteome</keyword>
<dbReference type="InterPro" id="IPR036388">
    <property type="entry name" value="WH-like_DNA-bd_sf"/>
</dbReference>